<sequence>MQDRQENLLQKDLSCRSILVLHWSAFALVLLNFGAVQISTLAIYGLASALLLCIAVFVRGIPKAGEPAVKAAIVLALVAFAWIMFQTTPLPEAIFSQPSWRDLAKFQLDASPVISLTPADDWASLLRFLVPVEVFLLGIILCDSDERAIATLKGLAIAGAVVALLSIAQFLIAPNTLLFIAKTAYLDSLTGFFVNRNTAATYFGIVAILNYGILSSHVRCVEVRRILTSLDQGRGLPFDQRKAVRGALSFAILFMVSVTALVLTKSRAGVAASFAALLLMTLLFVLRSSLNKHPVPALRGTGLRSIRVGAFLIAIALTGLFAAGFLSFSGRALLRAEVQGASDGRFCIMPGLGSGVSDHFPFGTGLASFETAFTAYRDPDCGVYTVWNRAHDVYLEAVFALGVAGIFIIAFGLAFILSCLVRGMAARRRLRYVPESGFAVVLLLLVHSAFDFSIQISGLAIFVAATLAPIVVVCVADLKVGSKNRRNRTIQTSVAGQLPSAASLRDKQLPAA</sequence>
<feature type="transmembrane region" description="Helical" evidence="5">
    <location>
        <begin position="154"/>
        <end position="180"/>
    </location>
</feature>
<feature type="transmembrane region" description="Helical" evidence="5">
    <location>
        <begin position="200"/>
        <end position="222"/>
    </location>
</feature>
<evidence type="ECO:0000256" key="3">
    <source>
        <dbReference type="ARBA" id="ARBA00022989"/>
    </source>
</evidence>
<evidence type="ECO:0000313" key="7">
    <source>
        <dbReference type="EMBL" id="MBB6509925.1"/>
    </source>
</evidence>
<accession>A0A7X0JMG4</accession>
<dbReference type="PANTHER" id="PTHR37422">
    <property type="entry name" value="TEICHURONIC ACID BIOSYNTHESIS PROTEIN TUAE"/>
    <property type="match status" value="1"/>
</dbReference>
<dbReference type="AlphaFoldDB" id="A0A7X0JMG4"/>
<feature type="transmembrane region" description="Helical" evidence="5">
    <location>
        <begin position="268"/>
        <end position="286"/>
    </location>
</feature>
<dbReference type="InterPro" id="IPR007016">
    <property type="entry name" value="O-antigen_ligase-rel_domated"/>
</dbReference>
<dbReference type="InterPro" id="IPR051533">
    <property type="entry name" value="WaaL-like"/>
</dbReference>
<reference evidence="7 8" key="1">
    <citation type="submission" date="2020-08" db="EMBL/GenBank/DDBJ databases">
        <title>The Agave Microbiome: Exploring the role of microbial communities in plant adaptations to desert environments.</title>
        <authorList>
            <person name="Partida-Martinez L.P."/>
        </authorList>
    </citation>
    <scope>NUCLEOTIDE SEQUENCE [LARGE SCALE GENOMIC DNA]</scope>
    <source>
        <strain evidence="7 8">AS3.12</strain>
    </source>
</reference>
<keyword evidence="2 5" id="KW-0812">Transmembrane</keyword>
<dbReference type="RefSeq" id="WP_184655290.1">
    <property type="nucleotide sequence ID" value="NZ_JACHBU010000006.1"/>
</dbReference>
<evidence type="ECO:0000256" key="1">
    <source>
        <dbReference type="ARBA" id="ARBA00004141"/>
    </source>
</evidence>
<keyword evidence="8" id="KW-1185">Reference proteome</keyword>
<keyword evidence="4 5" id="KW-0472">Membrane</keyword>
<proteinExistence type="predicted"/>
<comment type="subcellular location">
    <subcellularLocation>
        <location evidence="1">Membrane</location>
        <topology evidence="1">Multi-pass membrane protein</topology>
    </subcellularLocation>
</comment>
<feature type="transmembrane region" description="Helical" evidence="5">
    <location>
        <begin position="18"/>
        <end position="35"/>
    </location>
</feature>
<comment type="caution">
    <text evidence="7">The sequence shown here is derived from an EMBL/GenBank/DDBJ whole genome shotgun (WGS) entry which is preliminary data.</text>
</comment>
<feature type="transmembrane region" description="Helical" evidence="5">
    <location>
        <begin position="243"/>
        <end position="262"/>
    </location>
</feature>
<name>A0A7X0JMG4_9HYPH</name>
<feature type="domain" description="O-antigen ligase-related" evidence="6">
    <location>
        <begin position="253"/>
        <end position="409"/>
    </location>
</feature>
<feature type="transmembrane region" description="Helical" evidence="5">
    <location>
        <begin position="41"/>
        <end position="61"/>
    </location>
</feature>
<feature type="transmembrane region" description="Helical" evidence="5">
    <location>
        <begin position="68"/>
        <end position="85"/>
    </location>
</feature>
<dbReference type="PANTHER" id="PTHR37422:SF23">
    <property type="entry name" value="TEICHURONIC ACID BIOSYNTHESIS PROTEIN TUAE"/>
    <property type="match status" value="1"/>
</dbReference>
<gene>
    <name evidence="7" type="ORF">F4695_003309</name>
</gene>
<dbReference type="Pfam" id="PF04932">
    <property type="entry name" value="Wzy_C"/>
    <property type="match status" value="1"/>
</dbReference>
<feature type="transmembrane region" description="Helical" evidence="5">
    <location>
        <begin position="397"/>
        <end position="420"/>
    </location>
</feature>
<evidence type="ECO:0000256" key="4">
    <source>
        <dbReference type="ARBA" id="ARBA00023136"/>
    </source>
</evidence>
<evidence type="ECO:0000256" key="2">
    <source>
        <dbReference type="ARBA" id="ARBA00022692"/>
    </source>
</evidence>
<evidence type="ECO:0000256" key="5">
    <source>
        <dbReference type="SAM" id="Phobius"/>
    </source>
</evidence>
<feature type="transmembrane region" description="Helical" evidence="5">
    <location>
        <begin position="306"/>
        <end position="328"/>
    </location>
</feature>
<evidence type="ECO:0000313" key="8">
    <source>
        <dbReference type="Proteomes" id="UP000585437"/>
    </source>
</evidence>
<feature type="transmembrane region" description="Helical" evidence="5">
    <location>
        <begin position="122"/>
        <end position="142"/>
    </location>
</feature>
<evidence type="ECO:0000259" key="6">
    <source>
        <dbReference type="Pfam" id="PF04932"/>
    </source>
</evidence>
<keyword evidence="3 5" id="KW-1133">Transmembrane helix</keyword>
<feature type="transmembrane region" description="Helical" evidence="5">
    <location>
        <begin position="456"/>
        <end position="478"/>
    </location>
</feature>
<organism evidence="7 8">
    <name type="scientific">Rhizobium soli</name>
    <dbReference type="NCBI Taxonomy" id="424798"/>
    <lineage>
        <taxon>Bacteria</taxon>
        <taxon>Pseudomonadati</taxon>
        <taxon>Pseudomonadota</taxon>
        <taxon>Alphaproteobacteria</taxon>
        <taxon>Hyphomicrobiales</taxon>
        <taxon>Rhizobiaceae</taxon>
        <taxon>Rhizobium/Agrobacterium group</taxon>
        <taxon>Rhizobium</taxon>
    </lineage>
</organism>
<dbReference type="GO" id="GO:0016020">
    <property type="term" value="C:membrane"/>
    <property type="evidence" value="ECO:0007669"/>
    <property type="project" value="UniProtKB-SubCell"/>
</dbReference>
<protein>
    <recommendedName>
        <fullName evidence="6">O-antigen ligase-related domain-containing protein</fullName>
    </recommendedName>
</protein>
<dbReference type="EMBL" id="JACHBU010000006">
    <property type="protein sequence ID" value="MBB6509925.1"/>
    <property type="molecule type" value="Genomic_DNA"/>
</dbReference>
<dbReference type="Proteomes" id="UP000585437">
    <property type="component" value="Unassembled WGS sequence"/>
</dbReference>
<feature type="transmembrane region" description="Helical" evidence="5">
    <location>
        <begin position="432"/>
        <end position="450"/>
    </location>
</feature>